<name>A0A1H6FWE2_9EURY</name>
<evidence type="ECO:0000313" key="1">
    <source>
        <dbReference type="EMBL" id="SEH15109.1"/>
    </source>
</evidence>
<keyword evidence="2" id="KW-1185">Reference proteome</keyword>
<reference evidence="2" key="1">
    <citation type="submission" date="2016-10" db="EMBL/GenBank/DDBJ databases">
        <authorList>
            <person name="Varghese N."/>
            <person name="Submissions S."/>
        </authorList>
    </citation>
    <scope>NUCLEOTIDE SEQUENCE [LARGE SCALE GENOMIC DNA]</scope>
    <source>
        <strain evidence="2">CGMCC 1.8981</strain>
    </source>
</reference>
<evidence type="ECO:0000313" key="2">
    <source>
        <dbReference type="Proteomes" id="UP000199112"/>
    </source>
</evidence>
<dbReference type="EMBL" id="FNWL01000002">
    <property type="protein sequence ID" value="SEH15109.1"/>
    <property type="molecule type" value="Genomic_DNA"/>
</dbReference>
<organism evidence="1 2">
    <name type="scientific">Natronorubrum sediminis</name>
    <dbReference type="NCBI Taxonomy" id="640943"/>
    <lineage>
        <taxon>Archaea</taxon>
        <taxon>Methanobacteriati</taxon>
        <taxon>Methanobacteriota</taxon>
        <taxon>Stenosarchaea group</taxon>
        <taxon>Halobacteria</taxon>
        <taxon>Halobacteriales</taxon>
        <taxon>Natrialbaceae</taxon>
        <taxon>Natronorubrum</taxon>
    </lineage>
</organism>
<gene>
    <name evidence="1" type="ORF">SAMN04487967_1925</name>
</gene>
<accession>A0A1H6FWE2</accession>
<dbReference type="RefSeq" id="WP_090506820.1">
    <property type="nucleotide sequence ID" value="NZ_FNWL01000002.1"/>
</dbReference>
<sequence>MTSDDRYKLYGVYLSPSTVESLAQALYDDAGVVDLETYFEESQDAVPVGDPGADATDELLQAVLESFAPLYDRAAFDAARTVDPNAFSLVHLAAKPRRISELRERFQAAATIQESDLRTVQTAILAAHLETDPSE</sequence>
<dbReference type="OrthoDB" id="202451at2157"/>
<protein>
    <submittedName>
        <fullName evidence="1">Uncharacterized protein</fullName>
    </submittedName>
</protein>
<proteinExistence type="predicted"/>
<dbReference type="AlphaFoldDB" id="A0A1H6FWE2"/>
<dbReference type="Proteomes" id="UP000199112">
    <property type="component" value="Unassembled WGS sequence"/>
</dbReference>